<sequence>MPTFHDLPPKLVLEVVPHLPLKALIAAEGVYRQWKAFVSIAAYLTQHDYIPEDFRLWILEWPNKAVIACAWPGLPAVYCWEDADDVERVAGYNHLGCIEVYKITAPDGCSDGKGDRESYFASLGLSDEDWYSEVEEDAQVPEADKYPKVEESGTLEFTHPKGYYLIQEVFGYLLPPGLSRAQRKKRFPTILIWEKDSVGQTWLVLSPESPFAVFHFPNNRGEYQEYITYQYPTWITWLEAQLRWMHRAADWRPEITGCEPSFDDQGSVIDPNVWFHQQGRRAPLWSEEDEAEYRLVQADA</sequence>
<dbReference type="AlphaFoldDB" id="A0AAD7BFD5"/>
<protein>
    <recommendedName>
        <fullName evidence="3">F-box domain-containing protein</fullName>
    </recommendedName>
</protein>
<evidence type="ECO:0008006" key="3">
    <source>
        <dbReference type="Google" id="ProtNLM"/>
    </source>
</evidence>
<accession>A0AAD7BFD5</accession>
<organism evidence="1 2">
    <name type="scientific">Roridomyces roridus</name>
    <dbReference type="NCBI Taxonomy" id="1738132"/>
    <lineage>
        <taxon>Eukaryota</taxon>
        <taxon>Fungi</taxon>
        <taxon>Dikarya</taxon>
        <taxon>Basidiomycota</taxon>
        <taxon>Agaricomycotina</taxon>
        <taxon>Agaricomycetes</taxon>
        <taxon>Agaricomycetidae</taxon>
        <taxon>Agaricales</taxon>
        <taxon>Marasmiineae</taxon>
        <taxon>Mycenaceae</taxon>
        <taxon>Roridomyces</taxon>
    </lineage>
</organism>
<dbReference type="Proteomes" id="UP001221142">
    <property type="component" value="Unassembled WGS sequence"/>
</dbReference>
<comment type="caution">
    <text evidence="1">The sequence shown here is derived from an EMBL/GenBank/DDBJ whole genome shotgun (WGS) entry which is preliminary data.</text>
</comment>
<reference evidence="1" key="1">
    <citation type="submission" date="2023-03" db="EMBL/GenBank/DDBJ databases">
        <title>Massive genome expansion in bonnet fungi (Mycena s.s.) driven by repeated elements and novel gene families across ecological guilds.</title>
        <authorList>
            <consortium name="Lawrence Berkeley National Laboratory"/>
            <person name="Harder C.B."/>
            <person name="Miyauchi S."/>
            <person name="Viragh M."/>
            <person name="Kuo A."/>
            <person name="Thoen E."/>
            <person name="Andreopoulos B."/>
            <person name="Lu D."/>
            <person name="Skrede I."/>
            <person name="Drula E."/>
            <person name="Henrissat B."/>
            <person name="Morin E."/>
            <person name="Kohler A."/>
            <person name="Barry K."/>
            <person name="LaButti K."/>
            <person name="Morin E."/>
            <person name="Salamov A."/>
            <person name="Lipzen A."/>
            <person name="Mereny Z."/>
            <person name="Hegedus B."/>
            <person name="Baldrian P."/>
            <person name="Stursova M."/>
            <person name="Weitz H."/>
            <person name="Taylor A."/>
            <person name="Grigoriev I.V."/>
            <person name="Nagy L.G."/>
            <person name="Martin F."/>
            <person name="Kauserud H."/>
        </authorList>
    </citation>
    <scope>NUCLEOTIDE SEQUENCE</scope>
    <source>
        <strain evidence="1">9284</strain>
    </source>
</reference>
<proteinExistence type="predicted"/>
<evidence type="ECO:0000313" key="1">
    <source>
        <dbReference type="EMBL" id="KAJ7619595.1"/>
    </source>
</evidence>
<gene>
    <name evidence="1" type="ORF">FB45DRAFT_1033443</name>
</gene>
<name>A0AAD7BFD5_9AGAR</name>
<dbReference type="EMBL" id="JARKIF010000018">
    <property type="protein sequence ID" value="KAJ7619595.1"/>
    <property type="molecule type" value="Genomic_DNA"/>
</dbReference>
<keyword evidence="2" id="KW-1185">Reference proteome</keyword>
<evidence type="ECO:0000313" key="2">
    <source>
        <dbReference type="Proteomes" id="UP001221142"/>
    </source>
</evidence>